<dbReference type="InterPro" id="IPR033940">
    <property type="entry name" value="IPMI_Swivel"/>
</dbReference>
<dbReference type="InterPro" id="IPR000573">
    <property type="entry name" value="AconitaseA/IPMdHydase_ssu_swvl"/>
</dbReference>
<dbReference type="PRINTS" id="PR00415">
    <property type="entry name" value="ACONITASE"/>
</dbReference>
<evidence type="ECO:0000256" key="5">
    <source>
        <dbReference type="ARBA" id="ARBA00023239"/>
    </source>
</evidence>
<dbReference type="InterPro" id="IPR015931">
    <property type="entry name" value="Acnase/IPM_dHydase_lsu_aba_1/3"/>
</dbReference>
<dbReference type="AlphaFoldDB" id="A0A2T3YRK3"/>
<keyword evidence="5" id="KW-0456">Lyase</keyword>
<keyword evidence="10" id="KW-1185">Reference proteome</keyword>
<feature type="domain" description="Aconitase/3-isopropylmalate dehydratase large subunit alpha/beta/alpha" evidence="7">
    <location>
        <begin position="319"/>
        <end position="441"/>
    </location>
</feature>
<dbReference type="Pfam" id="PF00330">
    <property type="entry name" value="Aconitase"/>
    <property type="match status" value="2"/>
</dbReference>
<name>A0A2T3YRK3_TRIA4</name>
<gene>
    <name evidence="9" type="ORF">M441DRAFT_180081</name>
</gene>
<dbReference type="InterPro" id="IPR015928">
    <property type="entry name" value="Aconitase/3IPM_dehydase_swvl"/>
</dbReference>
<evidence type="ECO:0000313" key="10">
    <source>
        <dbReference type="Proteomes" id="UP000240493"/>
    </source>
</evidence>
<dbReference type="GO" id="GO:0051536">
    <property type="term" value="F:iron-sulfur cluster binding"/>
    <property type="evidence" value="ECO:0007669"/>
    <property type="project" value="UniProtKB-KW"/>
</dbReference>
<dbReference type="GO" id="GO:0016836">
    <property type="term" value="F:hydro-lyase activity"/>
    <property type="evidence" value="ECO:0007669"/>
    <property type="project" value="InterPro"/>
</dbReference>
<accession>A0A2T3YRK3</accession>
<evidence type="ECO:0000259" key="8">
    <source>
        <dbReference type="Pfam" id="PF00694"/>
    </source>
</evidence>
<dbReference type="InterPro" id="IPR018136">
    <property type="entry name" value="Aconitase_4Fe-4S_BS"/>
</dbReference>
<evidence type="ECO:0000256" key="2">
    <source>
        <dbReference type="ARBA" id="ARBA00022723"/>
    </source>
</evidence>
<dbReference type="GO" id="GO:0046872">
    <property type="term" value="F:metal ion binding"/>
    <property type="evidence" value="ECO:0007669"/>
    <property type="project" value="UniProtKB-KW"/>
</dbReference>
<evidence type="ECO:0000313" key="9">
    <source>
        <dbReference type="EMBL" id="PTB35149.1"/>
    </source>
</evidence>
<feature type="domain" description="Aconitase A/isopropylmalate dehydratase small subunit swivel" evidence="8">
    <location>
        <begin position="546"/>
        <end position="617"/>
    </location>
</feature>
<evidence type="ECO:0000256" key="4">
    <source>
        <dbReference type="ARBA" id="ARBA00023014"/>
    </source>
</evidence>
<dbReference type="EMBL" id="KZ679280">
    <property type="protein sequence ID" value="PTB35149.1"/>
    <property type="molecule type" value="Genomic_DNA"/>
</dbReference>
<dbReference type="CDD" id="cd01577">
    <property type="entry name" value="IPMI_Swivel"/>
    <property type="match status" value="1"/>
</dbReference>
<evidence type="ECO:0000259" key="7">
    <source>
        <dbReference type="Pfam" id="PF00330"/>
    </source>
</evidence>
<keyword evidence="4" id="KW-0411">Iron-sulfur</keyword>
<dbReference type="STRING" id="1042311.A0A2T3YRK3"/>
<reference evidence="9 10" key="1">
    <citation type="submission" date="2016-07" db="EMBL/GenBank/DDBJ databases">
        <title>Multiple horizontal gene transfer events from other fungi enriched the ability of initially mycotrophic Trichoderma (Ascomycota) to feed on dead plant biomass.</title>
        <authorList>
            <consortium name="DOE Joint Genome Institute"/>
            <person name="Aerts A."/>
            <person name="Atanasova L."/>
            <person name="Chenthamara K."/>
            <person name="Zhang J."/>
            <person name="Grujic M."/>
            <person name="Henrissat B."/>
            <person name="Kuo A."/>
            <person name="Salamov A."/>
            <person name="Lipzen A."/>
            <person name="Labutti K."/>
            <person name="Barry K."/>
            <person name="Miao Y."/>
            <person name="Rahimi M.J."/>
            <person name="Shen Q."/>
            <person name="Grigoriev I.V."/>
            <person name="Kubicek C.P."/>
            <person name="Druzhinina I.S."/>
        </authorList>
    </citation>
    <scope>NUCLEOTIDE SEQUENCE [LARGE SCALE GENOMIC DNA]</scope>
    <source>
        <strain evidence="9 10">CBS 433.97</strain>
    </source>
</reference>
<dbReference type="PROSITE" id="PS01244">
    <property type="entry name" value="ACONITASE_2"/>
    <property type="match status" value="1"/>
</dbReference>
<evidence type="ECO:0000256" key="3">
    <source>
        <dbReference type="ARBA" id="ARBA00023004"/>
    </source>
</evidence>
<proteinExistence type="inferred from homology"/>
<keyword evidence="2" id="KW-0479">Metal-binding</keyword>
<dbReference type="Proteomes" id="UP000240493">
    <property type="component" value="Unassembled WGS sequence"/>
</dbReference>
<dbReference type="NCBIfam" id="TIGR02087">
    <property type="entry name" value="LEUD_arch"/>
    <property type="match status" value="1"/>
</dbReference>
<dbReference type="GO" id="GO:0170034">
    <property type="term" value="P:L-amino acid biosynthetic process"/>
    <property type="evidence" value="ECO:0007669"/>
    <property type="project" value="UniProtKB-ARBA"/>
</dbReference>
<dbReference type="Pfam" id="PF00694">
    <property type="entry name" value="Aconitase_C"/>
    <property type="match status" value="1"/>
</dbReference>
<evidence type="ECO:0008006" key="11">
    <source>
        <dbReference type="Google" id="ProtNLM"/>
    </source>
</evidence>
<dbReference type="PANTHER" id="PTHR43822:SF2">
    <property type="entry name" value="HOMOACONITASE, MITOCHONDRIAL"/>
    <property type="match status" value="1"/>
</dbReference>
<organism evidence="9 10">
    <name type="scientific">Trichoderma asperellum (strain ATCC 204424 / CBS 433.97 / NBRC 101777)</name>
    <dbReference type="NCBI Taxonomy" id="1042311"/>
    <lineage>
        <taxon>Eukaryota</taxon>
        <taxon>Fungi</taxon>
        <taxon>Dikarya</taxon>
        <taxon>Ascomycota</taxon>
        <taxon>Pezizomycotina</taxon>
        <taxon>Sordariomycetes</taxon>
        <taxon>Hypocreomycetidae</taxon>
        <taxon>Hypocreales</taxon>
        <taxon>Hypocreaceae</taxon>
        <taxon>Trichoderma</taxon>
    </lineage>
</organism>
<keyword evidence="3" id="KW-0408">Iron</keyword>
<dbReference type="PANTHER" id="PTHR43822">
    <property type="entry name" value="HOMOACONITASE, MITOCHONDRIAL-RELATED"/>
    <property type="match status" value="1"/>
</dbReference>
<dbReference type="Gene3D" id="3.30.499.10">
    <property type="entry name" value="Aconitase, domain 3"/>
    <property type="match status" value="2"/>
</dbReference>
<protein>
    <recommendedName>
        <fullName evidence="11">Aconitase/3-isopropylmalate dehydratase large subunit alpha/beta/alpha domain-containing protein</fullName>
    </recommendedName>
</protein>
<dbReference type="InterPro" id="IPR011827">
    <property type="entry name" value="LeuD_type2/HacB/DmdB"/>
</dbReference>
<dbReference type="InterPro" id="IPR001030">
    <property type="entry name" value="Acoase/IPM_deHydtase_lsu_aba"/>
</dbReference>
<dbReference type="OrthoDB" id="419183at2759"/>
<dbReference type="InterPro" id="IPR036008">
    <property type="entry name" value="Aconitase_4Fe-4S_dom"/>
</dbReference>
<evidence type="ECO:0000256" key="6">
    <source>
        <dbReference type="SAM" id="MobiDB-lite"/>
    </source>
</evidence>
<dbReference type="InterPro" id="IPR050067">
    <property type="entry name" value="IPM_dehydratase_rel_enz"/>
</dbReference>
<evidence type="ECO:0000256" key="1">
    <source>
        <dbReference type="ARBA" id="ARBA00007185"/>
    </source>
</evidence>
<dbReference type="Gene3D" id="3.20.19.10">
    <property type="entry name" value="Aconitase, domain 4"/>
    <property type="match status" value="1"/>
</dbReference>
<comment type="similarity">
    <text evidence="1">Belongs to the aconitase/IPM isomerase family.</text>
</comment>
<sequence length="706" mass="77325">MKCAERAQDAPMPLSYRPSGRRGMTVTEKILAMHDVSRKGWVQSGDVMQVDIDWVLASELSWMGMARQYDAVGRPGIFRSDRFWLAGDHRVEPELYDHTAVRALMKNSERARDEFKMENFQGFNYTIMHTEFFRSRVMPGMLCIGADSHTCSAGAASALAIGMGGADVCIPLITGQTWLTVPGTVRIKIVGKPPQCIGGKDTILHILGKFKRNTIAANRVVEFTGPGLVHLSCDARFAIANMCTEFGAVSGLFEPDQQTLDFISRRPTRKYREGAVFFKADEDAQYAETFEIDLSDVKSSVALYPSPDNVVPVHETVGLELDGTFIGACTTAEEDLIIGAMVLQVGLRRGLVPVPKGRRVVVPGSRPIRHKLAELGLLDAYRDAGFKVGVPGCSMCVGQGMDQAASGEVWLSSQNRNFKNRMGPGSIANLASAATVAASSFSMKIIDPHSFLEDIDMEKLRGYLGYIPFEIAPDGQTQSQLQYSEPYSQSSNKEETQVVQEAVSLPHSGLQSVKTEAIKGRVLRLGDFVDTDAIIPSKFLATGKDMKQLGTHCMEFFMPEFREQVQSGQNIVVAGRGFGCGSSREQAVTALQGTGVQCVIAQSFAFIYARNQPNLGLPGIIIQNEKFFQLAQSGEEVVVDMNKEVVYCGGERFLFKLSGIEKNLIQAGGLAEAFTKFGKHVYDALCKPLTAPTNKDQMTDMESLEF</sequence>
<dbReference type="GO" id="GO:0170038">
    <property type="term" value="P:proteinogenic amino acid biosynthetic process"/>
    <property type="evidence" value="ECO:0007669"/>
    <property type="project" value="UniProtKB-ARBA"/>
</dbReference>
<feature type="region of interest" description="Disordered" evidence="6">
    <location>
        <begin position="1"/>
        <end position="21"/>
    </location>
</feature>
<dbReference type="SUPFAM" id="SSF52016">
    <property type="entry name" value="LeuD/IlvD-like"/>
    <property type="match status" value="1"/>
</dbReference>
<feature type="domain" description="Aconitase/3-isopropylmalate dehydratase large subunit alpha/beta/alpha" evidence="7">
    <location>
        <begin position="103"/>
        <end position="317"/>
    </location>
</feature>
<dbReference type="SUPFAM" id="SSF53732">
    <property type="entry name" value="Aconitase iron-sulfur domain"/>
    <property type="match status" value="1"/>
</dbReference>